<accession>A0AAD7HYG1</accession>
<proteinExistence type="predicted"/>
<protein>
    <submittedName>
        <fullName evidence="2">Uncharacterized protein</fullName>
    </submittedName>
</protein>
<dbReference type="Proteomes" id="UP001215598">
    <property type="component" value="Unassembled WGS sequence"/>
</dbReference>
<evidence type="ECO:0000256" key="1">
    <source>
        <dbReference type="SAM" id="MobiDB-lite"/>
    </source>
</evidence>
<evidence type="ECO:0000313" key="2">
    <source>
        <dbReference type="EMBL" id="KAJ7731025.1"/>
    </source>
</evidence>
<reference evidence="2" key="1">
    <citation type="submission" date="2023-03" db="EMBL/GenBank/DDBJ databases">
        <title>Massive genome expansion in bonnet fungi (Mycena s.s.) driven by repeated elements and novel gene families across ecological guilds.</title>
        <authorList>
            <consortium name="Lawrence Berkeley National Laboratory"/>
            <person name="Harder C.B."/>
            <person name="Miyauchi S."/>
            <person name="Viragh M."/>
            <person name="Kuo A."/>
            <person name="Thoen E."/>
            <person name="Andreopoulos B."/>
            <person name="Lu D."/>
            <person name="Skrede I."/>
            <person name="Drula E."/>
            <person name="Henrissat B."/>
            <person name="Morin E."/>
            <person name="Kohler A."/>
            <person name="Barry K."/>
            <person name="LaButti K."/>
            <person name="Morin E."/>
            <person name="Salamov A."/>
            <person name="Lipzen A."/>
            <person name="Mereny Z."/>
            <person name="Hegedus B."/>
            <person name="Baldrian P."/>
            <person name="Stursova M."/>
            <person name="Weitz H."/>
            <person name="Taylor A."/>
            <person name="Grigoriev I.V."/>
            <person name="Nagy L.G."/>
            <person name="Martin F."/>
            <person name="Kauserud H."/>
        </authorList>
    </citation>
    <scope>NUCLEOTIDE SEQUENCE</scope>
    <source>
        <strain evidence="2">CBHHK182m</strain>
    </source>
</reference>
<gene>
    <name evidence="2" type="ORF">B0H16DRAFT_1469273</name>
</gene>
<dbReference type="AlphaFoldDB" id="A0AAD7HYG1"/>
<feature type="compositionally biased region" description="Basic and acidic residues" evidence="1">
    <location>
        <begin position="55"/>
        <end position="68"/>
    </location>
</feature>
<evidence type="ECO:0000313" key="3">
    <source>
        <dbReference type="Proteomes" id="UP001215598"/>
    </source>
</evidence>
<dbReference type="EMBL" id="JARKIB010000155">
    <property type="protein sequence ID" value="KAJ7731025.1"/>
    <property type="molecule type" value="Genomic_DNA"/>
</dbReference>
<sequence length="140" mass="15127">MDNSHGMEIEVKKGRCREARGIRGQQCFSRPPSLVNEPSPPPTLGAPERGDDDGSERNEGECARPDTEYKRATCTSSAWVGAEELVGKGRKLQPGVTIEPTQVCVAATWTLRAHSSECARGRWFSGTRALLGMQADAAVV</sequence>
<keyword evidence="3" id="KW-1185">Reference proteome</keyword>
<feature type="region of interest" description="Disordered" evidence="1">
    <location>
        <begin position="22"/>
        <end position="68"/>
    </location>
</feature>
<organism evidence="2 3">
    <name type="scientific">Mycena metata</name>
    <dbReference type="NCBI Taxonomy" id="1033252"/>
    <lineage>
        <taxon>Eukaryota</taxon>
        <taxon>Fungi</taxon>
        <taxon>Dikarya</taxon>
        <taxon>Basidiomycota</taxon>
        <taxon>Agaricomycotina</taxon>
        <taxon>Agaricomycetes</taxon>
        <taxon>Agaricomycetidae</taxon>
        <taxon>Agaricales</taxon>
        <taxon>Marasmiineae</taxon>
        <taxon>Mycenaceae</taxon>
        <taxon>Mycena</taxon>
    </lineage>
</organism>
<comment type="caution">
    <text evidence="2">The sequence shown here is derived from an EMBL/GenBank/DDBJ whole genome shotgun (WGS) entry which is preliminary data.</text>
</comment>
<name>A0AAD7HYG1_9AGAR</name>